<proteinExistence type="predicted"/>
<keyword evidence="2" id="KW-1185">Reference proteome</keyword>
<dbReference type="Proteomes" id="UP000326757">
    <property type="component" value="Unassembled WGS sequence"/>
</dbReference>
<organism evidence="1 2">
    <name type="scientific">Monilinia laxa</name>
    <name type="common">Brown rot fungus</name>
    <name type="synonym">Sclerotinia laxa</name>
    <dbReference type="NCBI Taxonomy" id="61186"/>
    <lineage>
        <taxon>Eukaryota</taxon>
        <taxon>Fungi</taxon>
        <taxon>Dikarya</taxon>
        <taxon>Ascomycota</taxon>
        <taxon>Pezizomycotina</taxon>
        <taxon>Leotiomycetes</taxon>
        <taxon>Helotiales</taxon>
        <taxon>Sclerotiniaceae</taxon>
        <taxon>Monilinia</taxon>
    </lineage>
</organism>
<reference evidence="1 2" key="1">
    <citation type="submission" date="2019-06" db="EMBL/GenBank/DDBJ databases">
        <title>Genome Sequence of the Brown Rot Fungal Pathogen Monilinia laxa.</title>
        <authorList>
            <person name="De Miccolis Angelini R.M."/>
            <person name="Landi L."/>
            <person name="Abate D."/>
            <person name="Pollastro S."/>
            <person name="Romanazzi G."/>
            <person name="Faretra F."/>
        </authorList>
    </citation>
    <scope>NUCLEOTIDE SEQUENCE [LARGE SCALE GENOMIC DNA]</scope>
    <source>
        <strain evidence="1 2">Mlax316</strain>
    </source>
</reference>
<dbReference type="AlphaFoldDB" id="A0A5N6JYZ2"/>
<evidence type="ECO:0000313" key="2">
    <source>
        <dbReference type="Proteomes" id="UP000326757"/>
    </source>
</evidence>
<evidence type="ECO:0000313" key="1">
    <source>
        <dbReference type="EMBL" id="KAB8294255.1"/>
    </source>
</evidence>
<dbReference type="EMBL" id="VIGI01000011">
    <property type="protein sequence ID" value="KAB8294255.1"/>
    <property type="molecule type" value="Genomic_DNA"/>
</dbReference>
<name>A0A5N6JYZ2_MONLA</name>
<protein>
    <submittedName>
        <fullName evidence="1">Uncharacterized protein</fullName>
    </submittedName>
</protein>
<sequence>MVKKAHNHLVCPEISSYKRYIWAISETIYLSHNDHNYYKSPSLKNNFDTHTCPYKSQSSSLLYQPNLKMQT</sequence>
<comment type="caution">
    <text evidence="1">The sequence shown here is derived from an EMBL/GenBank/DDBJ whole genome shotgun (WGS) entry which is preliminary data.</text>
</comment>
<accession>A0A5N6JYZ2</accession>
<gene>
    <name evidence="1" type="ORF">EYC80_009682</name>
</gene>